<dbReference type="Gene3D" id="3.10.25.20">
    <property type="match status" value="1"/>
</dbReference>
<evidence type="ECO:0000259" key="2">
    <source>
        <dbReference type="Pfam" id="PF21553"/>
    </source>
</evidence>
<dbReference type="GO" id="GO:0016740">
    <property type="term" value="F:transferase activity"/>
    <property type="evidence" value="ECO:0007669"/>
    <property type="project" value="UniProtKB-KW"/>
</dbReference>
<keyword evidence="4" id="KW-1185">Reference proteome</keyword>
<reference evidence="3 4" key="1">
    <citation type="submission" date="2018-06" db="EMBL/GenBank/DDBJ databases">
        <title>Flavobacterium sp IMCC34762, genome.</title>
        <authorList>
            <person name="Joung Y."/>
            <person name="Cho J."/>
            <person name="Song J."/>
        </authorList>
    </citation>
    <scope>NUCLEOTIDE SEQUENCE [LARGE SCALE GENOMIC DNA]</scope>
    <source>
        <strain evidence="3 4">IMCC34762</strain>
    </source>
</reference>
<evidence type="ECO:0000313" key="3">
    <source>
        <dbReference type="EMBL" id="PZX92491.1"/>
    </source>
</evidence>
<accession>A0A2W7TQF2</accession>
<sequence length="226" mass="26116">MNKYIILSEKSWHKSLLNNLGENNSGNWILIDSKDNFNLDVLKAFNPTKIFIPHWSYIIPSEIYENYECIVFHMTDLPFGRGGSPLQNLIERGFTKTKISAIKVEQGLDTGDIYLKEELSLNGTAREIFERSVSIVEQMIRKIIKEDITPVPQAGEITEFKRRKPDDGNLAVLSDLEKVYDFIRMLDCEGYPHAFIETSEFKIEFTNANFQSNKKIIDANVRIFKK</sequence>
<dbReference type="AlphaFoldDB" id="A0A2W7TQF2"/>
<dbReference type="Pfam" id="PF00551">
    <property type="entry name" value="Formyl_trans_N"/>
    <property type="match status" value="1"/>
</dbReference>
<gene>
    <name evidence="3" type="ORF">DOS84_15345</name>
</gene>
<protein>
    <submittedName>
        <fullName evidence="3">Methionyl-tRNA formyltransferase</fullName>
    </submittedName>
</protein>
<dbReference type="InterPro" id="IPR002376">
    <property type="entry name" value="Formyl_transf_N"/>
</dbReference>
<feature type="domain" description="Methionyl-tRNA formyltransferase-like C-terminal" evidence="2">
    <location>
        <begin position="165"/>
        <end position="223"/>
    </location>
</feature>
<dbReference type="SUPFAM" id="SSF53328">
    <property type="entry name" value="Formyltransferase"/>
    <property type="match status" value="1"/>
</dbReference>
<dbReference type="InterPro" id="IPR036477">
    <property type="entry name" value="Formyl_transf_N_sf"/>
</dbReference>
<comment type="caution">
    <text evidence="3">The sequence shown here is derived from an EMBL/GenBank/DDBJ whole genome shotgun (WGS) entry which is preliminary data.</text>
</comment>
<name>A0A2W7TQF2_9FLAO</name>
<dbReference type="InterPro" id="IPR049355">
    <property type="entry name" value="Formyl_trans-like_C"/>
</dbReference>
<organism evidence="3 4">
    <name type="scientific">Flavobacterium aquariorum</name>
    <dbReference type="NCBI Taxonomy" id="2217670"/>
    <lineage>
        <taxon>Bacteria</taxon>
        <taxon>Pseudomonadati</taxon>
        <taxon>Bacteroidota</taxon>
        <taxon>Flavobacteriia</taxon>
        <taxon>Flavobacteriales</taxon>
        <taxon>Flavobacteriaceae</taxon>
        <taxon>Flavobacterium</taxon>
    </lineage>
</organism>
<evidence type="ECO:0000313" key="4">
    <source>
        <dbReference type="Proteomes" id="UP000249177"/>
    </source>
</evidence>
<feature type="domain" description="Formyl transferase N-terminal" evidence="1">
    <location>
        <begin position="35"/>
        <end position="120"/>
    </location>
</feature>
<dbReference type="EMBL" id="QKXH01000010">
    <property type="protein sequence ID" value="PZX92491.1"/>
    <property type="molecule type" value="Genomic_DNA"/>
</dbReference>
<dbReference type="Pfam" id="PF21553">
    <property type="entry name" value="Formyl_trans_C_2"/>
    <property type="match status" value="1"/>
</dbReference>
<dbReference type="Proteomes" id="UP000249177">
    <property type="component" value="Unassembled WGS sequence"/>
</dbReference>
<dbReference type="InterPro" id="IPR011034">
    <property type="entry name" value="Formyl_transferase-like_C_sf"/>
</dbReference>
<dbReference type="RefSeq" id="WP_111410998.1">
    <property type="nucleotide sequence ID" value="NZ_QKXH01000010.1"/>
</dbReference>
<proteinExistence type="predicted"/>
<keyword evidence="3" id="KW-0808">Transferase</keyword>
<evidence type="ECO:0000259" key="1">
    <source>
        <dbReference type="Pfam" id="PF00551"/>
    </source>
</evidence>
<dbReference type="OrthoDB" id="9802815at2"/>
<dbReference type="SUPFAM" id="SSF50486">
    <property type="entry name" value="FMT C-terminal domain-like"/>
    <property type="match status" value="1"/>
</dbReference>
<dbReference type="Gene3D" id="3.40.50.170">
    <property type="entry name" value="Formyl transferase, N-terminal domain"/>
    <property type="match status" value="1"/>
</dbReference>
<dbReference type="CDD" id="cd08821">
    <property type="entry name" value="FMT_core_like_1"/>
    <property type="match status" value="1"/>
</dbReference>